<sequence>MFPTELRLFNPSVELVSESHLAKFFGEPDADPPGSTAAGYLLFYQARDMLMAVRKRTVTVPLS</sequence>
<dbReference type="Proteomes" id="UP000054350">
    <property type="component" value="Unassembled WGS sequence"/>
</dbReference>
<keyword evidence="2" id="KW-1185">Reference proteome</keyword>
<organism evidence="1 2">
    <name type="scientific">Allomyces macrogynus (strain ATCC 38327)</name>
    <name type="common">Allomyces javanicus var. macrogynus</name>
    <dbReference type="NCBI Taxonomy" id="578462"/>
    <lineage>
        <taxon>Eukaryota</taxon>
        <taxon>Fungi</taxon>
        <taxon>Fungi incertae sedis</taxon>
        <taxon>Blastocladiomycota</taxon>
        <taxon>Blastocladiomycetes</taxon>
        <taxon>Blastocladiales</taxon>
        <taxon>Blastocladiaceae</taxon>
        <taxon>Allomyces</taxon>
    </lineage>
</organism>
<accession>A0A0L0T5D8</accession>
<evidence type="ECO:0000313" key="2">
    <source>
        <dbReference type="Proteomes" id="UP000054350"/>
    </source>
</evidence>
<protein>
    <submittedName>
        <fullName evidence="1">Uncharacterized protein</fullName>
    </submittedName>
</protein>
<dbReference type="VEuPathDB" id="FungiDB:AMAG_20137"/>
<name>A0A0L0T5D8_ALLM3</name>
<reference evidence="2" key="2">
    <citation type="submission" date="2009-11" db="EMBL/GenBank/DDBJ databases">
        <title>The Genome Sequence of Allomyces macrogynus strain ATCC 38327.</title>
        <authorList>
            <consortium name="The Broad Institute Genome Sequencing Platform"/>
            <person name="Russ C."/>
            <person name="Cuomo C."/>
            <person name="Shea T."/>
            <person name="Young S.K."/>
            <person name="Zeng Q."/>
            <person name="Koehrsen M."/>
            <person name="Haas B."/>
            <person name="Borodovsky M."/>
            <person name="Guigo R."/>
            <person name="Alvarado L."/>
            <person name="Berlin A."/>
            <person name="Borenstein D."/>
            <person name="Chen Z."/>
            <person name="Engels R."/>
            <person name="Freedman E."/>
            <person name="Gellesch M."/>
            <person name="Goldberg J."/>
            <person name="Griggs A."/>
            <person name="Gujja S."/>
            <person name="Heiman D."/>
            <person name="Hepburn T."/>
            <person name="Howarth C."/>
            <person name="Jen D."/>
            <person name="Larson L."/>
            <person name="Lewis B."/>
            <person name="Mehta T."/>
            <person name="Park D."/>
            <person name="Pearson M."/>
            <person name="Roberts A."/>
            <person name="Saif S."/>
            <person name="Shenoy N."/>
            <person name="Sisk P."/>
            <person name="Stolte C."/>
            <person name="Sykes S."/>
            <person name="Walk T."/>
            <person name="White J."/>
            <person name="Yandava C."/>
            <person name="Burger G."/>
            <person name="Gray M.W."/>
            <person name="Holland P.W.H."/>
            <person name="King N."/>
            <person name="Lang F.B.F."/>
            <person name="Roger A.J."/>
            <person name="Ruiz-Trillo I."/>
            <person name="Lander E."/>
            <person name="Nusbaum C."/>
        </authorList>
    </citation>
    <scope>NUCLEOTIDE SEQUENCE [LARGE SCALE GENOMIC DNA]</scope>
    <source>
        <strain evidence="2">ATCC 38327</strain>
    </source>
</reference>
<gene>
    <name evidence="1" type="ORF">AMAG_20137</name>
</gene>
<dbReference type="AlphaFoldDB" id="A0A0L0T5D8"/>
<dbReference type="EMBL" id="GG745363">
    <property type="protein sequence ID" value="KNE69921.1"/>
    <property type="molecule type" value="Genomic_DNA"/>
</dbReference>
<proteinExistence type="predicted"/>
<dbReference type="OrthoDB" id="27652at2759"/>
<reference evidence="1 2" key="1">
    <citation type="submission" date="2009-11" db="EMBL/GenBank/DDBJ databases">
        <title>Annotation of Allomyces macrogynus ATCC 38327.</title>
        <authorList>
            <consortium name="The Broad Institute Genome Sequencing Platform"/>
            <person name="Russ C."/>
            <person name="Cuomo C."/>
            <person name="Burger G."/>
            <person name="Gray M.W."/>
            <person name="Holland P.W.H."/>
            <person name="King N."/>
            <person name="Lang F.B.F."/>
            <person name="Roger A.J."/>
            <person name="Ruiz-Trillo I."/>
            <person name="Young S.K."/>
            <person name="Zeng Q."/>
            <person name="Gargeya S."/>
            <person name="Fitzgerald M."/>
            <person name="Haas B."/>
            <person name="Abouelleil A."/>
            <person name="Alvarado L."/>
            <person name="Arachchi H.M."/>
            <person name="Berlin A."/>
            <person name="Chapman S.B."/>
            <person name="Gearin G."/>
            <person name="Goldberg J."/>
            <person name="Griggs A."/>
            <person name="Gujja S."/>
            <person name="Hansen M."/>
            <person name="Heiman D."/>
            <person name="Howarth C."/>
            <person name="Larimer J."/>
            <person name="Lui A."/>
            <person name="MacDonald P.J.P."/>
            <person name="McCowen C."/>
            <person name="Montmayeur A."/>
            <person name="Murphy C."/>
            <person name="Neiman D."/>
            <person name="Pearson M."/>
            <person name="Priest M."/>
            <person name="Roberts A."/>
            <person name="Saif S."/>
            <person name="Shea T."/>
            <person name="Sisk P."/>
            <person name="Stolte C."/>
            <person name="Sykes S."/>
            <person name="Wortman J."/>
            <person name="Nusbaum C."/>
            <person name="Birren B."/>
        </authorList>
    </citation>
    <scope>NUCLEOTIDE SEQUENCE [LARGE SCALE GENOMIC DNA]</scope>
    <source>
        <strain evidence="1 2">ATCC 38327</strain>
    </source>
</reference>
<evidence type="ECO:0000313" key="1">
    <source>
        <dbReference type="EMBL" id="KNE69921.1"/>
    </source>
</evidence>